<dbReference type="RefSeq" id="WP_224055191.1">
    <property type="nucleotide sequence ID" value="NZ_AP025144.1"/>
</dbReference>
<name>A0AAV5NT28_9VIBR</name>
<feature type="domain" description="ABC transporter" evidence="5">
    <location>
        <begin position="5"/>
        <end position="219"/>
    </location>
</feature>
<evidence type="ECO:0000256" key="2">
    <source>
        <dbReference type="ARBA" id="ARBA00022741"/>
    </source>
</evidence>
<gene>
    <name evidence="6" type="ORF">GCM10007932_30640</name>
</gene>
<dbReference type="Pfam" id="PF00005">
    <property type="entry name" value="ABC_tran"/>
    <property type="match status" value="2"/>
</dbReference>
<dbReference type="EMBL" id="BSNX01000037">
    <property type="protein sequence ID" value="GLQ73704.1"/>
    <property type="molecule type" value="Genomic_DNA"/>
</dbReference>
<keyword evidence="1" id="KW-0677">Repeat</keyword>
<dbReference type="PROSITE" id="PS00211">
    <property type="entry name" value="ABC_TRANSPORTER_1"/>
    <property type="match status" value="1"/>
</dbReference>
<evidence type="ECO:0000313" key="6">
    <source>
        <dbReference type="EMBL" id="GLQ73704.1"/>
    </source>
</evidence>
<keyword evidence="2" id="KW-0547">Nucleotide-binding</keyword>
<dbReference type="InterPro" id="IPR050611">
    <property type="entry name" value="ABCF"/>
</dbReference>
<sequence>MSTLLSAQTLTIEQPSSTLFEAISFTLQKGNKIGLIGHNGCGKSSLLAVLSGKSDSHTGSVTKAHRCVVASVEQYLPAAVEHASLIEALAEQLPELDERWRVEALLAEFGFSESQWQQLASSLSGGQHMKLLLARALITQPDLLLLDEPSNHLDLPTLLWLERFLNTWRGSFVLVSHDQTLLDSVTNTTWIMRDKGLYSFDLPCSEARQALSEKDMADEARHKSEQKEIDRIEKSAKRLAVWGKVYDNEDLARKAKHMEKRKDRLVEQQTELTQGSPWTLTLSGERMQANRLLELENTQVKAQPHLPLLFEAIHQQIKSGDKVAILGRNGSGKSSLMRMLWAAYSDGYSVGGIVLHPKANIGYYDQSLEQLNGEESLLDALYSYGNLTEEVRKRSLNSAGFPFNRHEQKVKELSGGERSRLLFIGLTLANYHLLMLDEPTNHLDLEGKEELFETLRNFQGGALVVSHDRRLIESSCNRFWLVSDGKLEEYLDVDEAYQRLAFESDDLQMGSSSELNKESNTKDVSNSVDSESDEEIMLERLLELEVWLEDDLARKPKHQKPKLQSQWREEIALINSKLNL</sequence>
<dbReference type="GO" id="GO:0016887">
    <property type="term" value="F:ATP hydrolysis activity"/>
    <property type="evidence" value="ECO:0007669"/>
    <property type="project" value="InterPro"/>
</dbReference>
<dbReference type="PANTHER" id="PTHR19211:SF14">
    <property type="entry name" value="ATP-BINDING CASSETTE SUB-FAMILY F MEMBER 1"/>
    <property type="match status" value="1"/>
</dbReference>
<dbReference type="PROSITE" id="PS50893">
    <property type="entry name" value="ABC_TRANSPORTER_2"/>
    <property type="match status" value="2"/>
</dbReference>
<evidence type="ECO:0000259" key="5">
    <source>
        <dbReference type="PROSITE" id="PS50893"/>
    </source>
</evidence>
<dbReference type="PANTHER" id="PTHR19211">
    <property type="entry name" value="ATP-BINDING TRANSPORT PROTEIN-RELATED"/>
    <property type="match status" value="1"/>
</dbReference>
<protein>
    <submittedName>
        <fullName evidence="6">ABC transporter</fullName>
    </submittedName>
</protein>
<proteinExistence type="predicted"/>
<feature type="region of interest" description="Disordered" evidence="4">
    <location>
        <begin position="510"/>
        <end position="531"/>
    </location>
</feature>
<dbReference type="CDD" id="cd03221">
    <property type="entry name" value="ABCF_EF-3"/>
    <property type="match status" value="2"/>
</dbReference>
<dbReference type="InterPro" id="IPR017871">
    <property type="entry name" value="ABC_transporter-like_CS"/>
</dbReference>
<evidence type="ECO:0000313" key="7">
    <source>
        <dbReference type="Proteomes" id="UP001156690"/>
    </source>
</evidence>
<accession>A0AAV5NT28</accession>
<reference evidence="7" key="1">
    <citation type="journal article" date="2019" name="Int. J. Syst. Evol. Microbiol.">
        <title>The Global Catalogue of Microorganisms (GCM) 10K type strain sequencing project: providing services to taxonomists for standard genome sequencing and annotation.</title>
        <authorList>
            <consortium name="The Broad Institute Genomics Platform"/>
            <consortium name="The Broad Institute Genome Sequencing Center for Infectious Disease"/>
            <person name="Wu L."/>
            <person name="Ma J."/>
        </authorList>
    </citation>
    <scope>NUCLEOTIDE SEQUENCE [LARGE SCALE GENOMIC DNA]</scope>
    <source>
        <strain evidence="7">NBRC 15640</strain>
    </source>
</reference>
<comment type="caution">
    <text evidence="6">The sequence shown here is derived from an EMBL/GenBank/DDBJ whole genome shotgun (WGS) entry which is preliminary data.</text>
</comment>
<dbReference type="Proteomes" id="UP001156690">
    <property type="component" value="Unassembled WGS sequence"/>
</dbReference>
<evidence type="ECO:0000256" key="4">
    <source>
        <dbReference type="SAM" id="MobiDB-lite"/>
    </source>
</evidence>
<keyword evidence="7" id="KW-1185">Reference proteome</keyword>
<dbReference type="AlphaFoldDB" id="A0AAV5NT28"/>
<dbReference type="SMART" id="SM00382">
    <property type="entry name" value="AAA"/>
    <property type="match status" value="2"/>
</dbReference>
<dbReference type="InterPro" id="IPR003593">
    <property type="entry name" value="AAA+_ATPase"/>
</dbReference>
<feature type="domain" description="ABC transporter" evidence="5">
    <location>
        <begin position="293"/>
        <end position="509"/>
    </location>
</feature>
<organism evidence="6 7">
    <name type="scientific">Vibrio penaeicida</name>
    <dbReference type="NCBI Taxonomy" id="104609"/>
    <lineage>
        <taxon>Bacteria</taxon>
        <taxon>Pseudomonadati</taxon>
        <taxon>Pseudomonadota</taxon>
        <taxon>Gammaproteobacteria</taxon>
        <taxon>Vibrionales</taxon>
        <taxon>Vibrionaceae</taxon>
        <taxon>Vibrio</taxon>
    </lineage>
</organism>
<keyword evidence="3" id="KW-0067">ATP-binding</keyword>
<dbReference type="Gene3D" id="3.40.50.300">
    <property type="entry name" value="P-loop containing nucleotide triphosphate hydrolases"/>
    <property type="match status" value="2"/>
</dbReference>
<evidence type="ECO:0000256" key="1">
    <source>
        <dbReference type="ARBA" id="ARBA00022737"/>
    </source>
</evidence>
<dbReference type="GO" id="GO:0005524">
    <property type="term" value="F:ATP binding"/>
    <property type="evidence" value="ECO:0007669"/>
    <property type="project" value="UniProtKB-KW"/>
</dbReference>
<evidence type="ECO:0000256" key="3">
    <source>
        <dbReference type="ARBA" id="ARBA00022840"/>
    </source>
</evidence>
<dbReference type="InterPro" id="IPR027417">
    <property type="entry name" value="P-loop_NTPase"/>
</dbReference>
<dbReference type="SUPFAM" id="SSF52540">
    <property type="entry name" value="P-loop containing nucleoside triphosphate hydrolases"/>
    <property type="match status" value="2"/>
</dbReference>
<dbReference type="InterPro" id="IPR003439">
    <property type="entry name" value="ABC_transporter-like_ATP-bd"/>
</dbReference>